<feature type="domain" description="C2" evidence="4">
    <location>
        <begin position="367"/>
        <end position="589"/>
    </location>
</feature>
<evidence type="ECO:0000256" key="2">
    <source>
        <dbReference type="ARBA" id="ARBA00023098"/>
    </source>
</evidence>
<evidence type="ECO:0000256" key="3">
    <source>
        <dbReference type="SAM" id="MobiDB-lite"/>
    </source>
</evidence>
<feature type="compositionally biased region" description="Polar residues" evidence="3">
    <location>
        <begin position="841"/>
        <end position="853"/>
    </location>
</feature>
<feature type="compositionally biased region" description="Low complexity" evidence="3">
    <location>
        <begin position="26"/>
        <end position="39"/>
    </location>
</feature>
<reference evidence="5" key="1">
    <citation type="submission" date="2021-02" db="EMBL/GenBank/DDBJ databases">
        <authorList>
            <person name="Palmer J.M."/>
        </authorList>
    </citation>
    <scope>NUCLEOTIDE SEQUENCE</scope>
    <source>
        <strain evidence="5">SCRP23</strain>
    </source>
</reference>
<name>A0A8T1VKP4_9STRA</name>
<feature type="compositionally biased region" description="Acidic residues" evidence="3">
    <location>
        <begin position="873"/>
        <end position="882"/>
    </location>
</feature>
<evidence type="ECO:0000313" key="5">
    <source>
        <dbReference type="EMBL" id="KAG7380768.1"/>
    </source>
</evidence>
<feature type="region of interest" description="Disordered" evidence="3">
    <location>
        <begin position="668"/>
        <end position="688"/>
    </location>
</feature>
<dbReference type="InterPro" id="IPR039034">
    <property type="entry name" value="INPP4"/>
</dbReference>
<evidence type="ECO:0000256" key="1">
    <source>
        <dbReference type="ARBA" id="ARBA00022801"/>
    </source>
</evidence>
<feature type="region of interest" description="Disordered" evidence="3">
    <location>
        <begin position="841"/>
        <end position="923"/>
    </location>
</feature>
<accession>A0A8T1VKP4</accession>
<dbReference type="GO" id="GO:0005737">
    <property type="term" value="C:cytoplasm"/>
    <property type="evidence" value="ECO:0007669"/>
    <property type="project" value="TreeGrafter"/>
</dbReference>
<feature type="compositionally biased region" description="Low complexity" evidence="3">
    <location>
        <begin position="886"/>
        <end position="914"/>
    </location>
</feature>
<comment type="caution">
    <text evidence="5">The sequence shown here is derived from an EMBL/GenBank/DDBJ whole genome shotgun (WGS) entry which is preliminary data.</text>
</comment>
<feature type="compositionally biased region" description="Low complexity" evidence="3">
    <location>
        <begin position="384"/>
        <end position="398"/>
    </location>
</feature>
<sequence>MAGHAGPQSPNLMFFDEEPAAPPAPTSVSPSESVGAAAAPPSPVEISLEDSQEDAQDDRKVLHFFVSCRGVDGNSLVSPARSAQTLVRGAFNMLSTAAAINSTKSPRAKAPTEVNVEVRVARETPIFGFGADFPVQPAAPSKGLTVEVDTMGELGRGISDKAALPAPGLLDSESYWSERRKSRDPRFSVGFSVRCKAPTEFDRHVQIMVMIPDEGSTSNRNSQVFGYALTSFQEMYTVATSGNFQQKMTLPVHSTVLDGATVEIQFANVQPQQHPLFHAQHILFRSFLFYPLMREEHVEMQAANAKLAVEEAAEVEFSVKIPLQLLRVCQYELLQMYDDWKARYNFNRKQNRYFENDAEALNFGHDVFSVQVICGRGLRAKTNASSTTGSGASSTGTGMELEERSSRTSGFSMGMVSGRGGFVNRIKNGKWGGGSSSFSSNDPDTTDAGVDSASGVNPYVVVKFENGISGNHEYTVGKTNTEYDSPNPIWSTNKFASTKCPHSKPNTKLFAAKLLRSRVVVSPVNALKQFVFYRPSALLGTNSQPLAGWLRFQVFNESYSYMSGVDNDLIGEVMVPLQSVRDAMTIEEKTVFDDDDDEGLPSRDQEGKSRQIVTSLTLVDWFDVRSPTTDEIFGQIQLRINILLANPLPPSSDDLLVLSAPEASSTLPRRYRRAADSTPPPTDNVLESEIPPNFLYPHVLNIRKQVTEVTDMIRLCEHLVEEKKTFKSSLHKKRADIQAIPTNLHVSYFRIFRHFASQSMPPLLMMNEQASTEDLLGLEDTDAHVGVPISHTPLSLYDRKMLPETHATVTCGAPTAHALGLSDCGLREMELQMHNFQTTLEKSTPRLTESAISDNDAYVPEDSTELEFPPLVDENDADDEDDVRSSDSGLSSDAAPSNSPSSPTAAATSTQTETISKKKTSKYSMMARKAAAARAKALSKNRFGIKRSSRNLDRKESGDKAADAYAKYPNLRIDLEEGGGDPTASVNYAVRMLCRLEMLRTEYYLRKSVAVSQSVSSLVTCFMAELDLCLQEQNDKVLDQMSKIGFLIGWESLISSHGKELHMISDAWVAIKCLETFAFKLFEGNDMEVLLEKQDDIGYVIKVPVPPEQFAVLPESLRHGGLISVTAVLFTQGINEMQSLANMVGHSGVSVQRKINSTSFQTIVEYYNRFTEVCGVGMSEASVGSHPDEILRNLRVSVESENSASKNTCILLHAADAVRSLNGGRVTYCKSGKDRTAMSTTLEQARLLVQRKRHVLQEIESGNATEYGPLEEVKDVANMMREFGVRIHVAKKNVGRFKYSFNSLQRKLLPDIYRPPISTIQDMVTSVTARDS</sequence>
<evidence type="ECO:0000313" key="6">
    <source>
        <dbReference type="Proteomes" id="UP000693981"/>
    </source>
</evidence>
<evidence type="ECO:0000259" key="4">
    <source>
        <dbReference type="SMART" id="SM00239"/>
    </source>
</evidence>
<dbReference type="GO" id="GO:0016316">
    <property type="term" value="F:phosphatidylinositol-3,4-bisphosphate 4-phosphatase activity"/>
    <property type="evidence" value="ECO:0007669"/>
    <property type="project" value="InterPro"/>
</dbReference>
<dbReference type="Proteomes" id="UP000693981">
    <property type="component" value="Unassembled WGS sequence"/>
</dbReference>
<feature type="region of interest" description="Disordered" evidence="3">
    <location>
        <begin position="433"/>
        <end position="452"/>
    </location>
</feature>
<dbReference type="PANTHER" id="PTHR12187">
    <property type="entry name" value="AGAP000124-PA"/>
    <property type="match status" value="1"/>
</dbReference>
<organism evidence="5 6">
    <name type="scientific">Phytophthora boehmeriae</name>
    <dbReference type="NCBI Taxonomy" id="109152"/>
    <lineage>
        <taxon>Eukaryota</taxon>
        <taxon>Sar</taxon>
        <taxon>Stramenopiles</taxon>
        <taxon>Oomycota</taxon>
        <taxon>Peronosporomycetes</taxon>
        <taxon>Peronosporales</taxon>
        <taxon>Peronosporaceae</taxon>
        <taxon>Phytophthora</taxon>
    </lineage>
</organism>
<dbReference type="PANTHER" id="PTHR12187:SF11">
    <property type="entry name" value="PHOSPHATIDYLINOSITOL-3,4-BISPHOSPHATE 4-PHOSPHATASE"/>
    <property type="match status" value="1"/>
</dbReference>
<feature type="region of interest" description="Disordered" evidence="3">
    <location>
        <begin position="381"/>
        <end position="414"/>
    </location>
</feature>
<dbReference type="SMART" id="SM00239">
    <property type="entry name" value="C2"/>
    <property type="match status" value="1"/>
</dbReference>
<keyword evidence="1" id="KW-0378">Hydrolase</keyword>
<protein>
    <submittedName>
        <fullName evidence="5">Phosphatidylinositol 3,4,5-trisphosphate-dependent Rac exchanger 2 protein</fullName>
    </submittedName>
</protein>
<proteinExistence type="predicted"/>
<dbReference type="EMBL" id="JAGDFL010000843">
    <property type="protein sequence ID" value="KAG7380768.1"/>
    <property type="molecule type" value="Genomic_DNA"/>
</dbReference>
<feature type="region of interest" description="Disordered" evidence="3">
    <location>
        <begin position="1"/>
        <end position="53"/>
    </location>
</feature>
<keyword evidence="6" id="KW-1185">Reference proteome</keyword>
<dbReference type="InterPro" id="IPR000008">
    <property type="entry name" value="C2_dom"/>
</dbReference>
<keyword evidence="2" id="KW-0443">Lipid metabolism</keyword>
<dbReference type="OrthoDB" id="159395at2759"/>
<gene>
    <name evidence="5" type="primary">PREX2_4</name>
    <name evidence="5" type="ORF">PHYBOEH_011332</name>
</gene>